<comment type="caution">
    <text evidence="1">The sequence shown here is derived from an EMBL/GenBank/DDBJ whole genome shotgun (WGS) entry which is preliminary data.</text>
</comment>
<gene>
    <name evidence="1" type="ORF">NPIL_12941</name>
</gene>
<evidence type="ECO:0000313" key="1">
    <source>
        <dbReference type="EMBL" id="GFT27602.1"/>
    </source>
</evidence>
<dbReference type="EMBL" id="BMAW01012230">
    <property type="protein sequence ID" value="GFT27602.1"/>
    <property type="molecule type" value="Genomic_DNA"/>
</dbReference>
<name>A0A8X6NPL3_NEPPI</name>
<dbReference type="AlphaFoldDB" id="A0A8X6NPL3"/>
<protein>
    <submittedName>
        <fullName evidence="1">Uncharacterized protein</fullName>
    </submittedName>
</protein>
<keyword evidence="2" id="KW-1185">Reference proteome</keyword>
<reference evidence="1" key="1">
    <citation type="submission" date="2020-08" db="EMBL/GenBank/DDBJ databases">
        <title>Multicomponent nature underlies the extraordinary mechanical properties of spider dragline silk.</title>
        <authorList>
            <person name="Kono N."/>
            <person name="Nakamura H."/>
            <person name="Mori M."/>
            <person name="Yoshida Y."/>
            <person name="Ohtoshi R."/>
            <person name="Malay A.D."/>
            <person name="Moran D.A.P."/>
            <person name="Tomita M."/>
            <person name="Numata K."/>
            <person name="Arakawa K."/>
        </authorList>
    </citation>
    <scope>NUCLEOTIDE SEQUENCE</scope>
</reference>
<organism evidence="1 2">
    <name type="scientific">Nephila pilipes</name>
    <name type="common">Giant wood spider</name>
    <name type="synonym">Nephila maculata</name>
    <dbReference type="NCBI Taxonomy" id="299642"/>
    <lineage>
        <taxon>Eukaryota</taxon>
        <taxon>Metazoa</taxon>
        <taxon>Ecdysozoa</taxon>
        <taxon>Arthropoda</taxon>
        <taxon>Chelicerata</taxon>
        <taxon>Arachnida</taxon>
        <taxon>Araneae</taxon>
        <taxon>Araneomorphae</taxon>
        <taxon>Entelegynae</taxon>
        <taxon>Araneoidea</taxon>
        <taxon>Nephilidae</taxon>
        <taxon>Nephila</taxon>
    </lineage>
</organism>
<evidence type="ECO:0000313" key="2">
    <source>
        <dbReference type="Proteomes" id="UP000887013"/>
    </source>
</evidence>
<accession>A0A8X6NPL3</accession>
<proteinExistence type="predicted"/>
<dbReference type="Proteomes" id="UP000887013">
    <property type="component" value="Unassembled WGS sequence"/>
</dbReference>
<sequence length="148" mass="17586">MMALPFTGARVSSKVARRRSTQRVSSILTWPAGHNSPLLDLRKAWTYYSVHPQFCPALFLRSTNGGDYDQRRAYARRFEMEKRRKGNLRYSPYGHRPLEDVQPFLLRKCFRTKSFWNQEIVFKILFTWAYKMRRNSRLGPVAESGHRR</sequence>